<dbReference type="RefSeq" id="WP_281900433.1">
    <property type="nucleotide sequence ID" value="NZ_BSDI01000031.1"/>
</dbReference>
<reference evidence="1" key="1">
    <citation type="submission" date="2022-12" db="EMBL/GenBank/DDBJ databases">
        <title>New Phytohabitans aurantiacus sp. RD004123 nov., an actinomycete isolated from soil.</title>
        <authorList>
            <person name="Triningsih D.W."/>
            <person name="Harunari E."/>
            <person name="Igarashi Y."/>
        </authorList>
    </citation>
    <scope>NUCLEOTIDE SEQUENCE</scope>
    <source>
        <strain evidence="1">RD004123</strain>
    </source>
</reference>
<name>A0ABQ5R0B3_9ACTN</name>
<sequence length="92" mass="10697">MSPIGLPPPRREEVEERFLSLLDGRQSRDEVDRWAAQWVVDGDGVDDEHVWWALNLLYGVDLRHHPTGPHLHDDRQIQDWLGAFRQRCSGTS</sequence>
<dbReference type="Proteomes" id="UP001144280">
    <property type="component" value="Unassembled WGS sequence"/>
</dbReference>
<evidence type="ECO:0000313" key="2">
    <source>
        <dbReference type="Proteomes" id="UP001144280"/>
    </source>
</evidence>
<organism evidence="1 2">
    <name type="scientific">Phytohabitans aurantiacus</name>
    <dbReference type="NCBI Taxonomy" id="3016789"/>
    <lineage>
        <taxon>Bacteria</taxon>
        <taxon>Bacillati</taxon>
        <taxon>Actinomycetota</taxon>
        <taxon>Actinomycetes</taxon>
        <taxon>Micromonosporales</taxon>
        <taxon>Micromonosporaceae</taxon>
    </lineage>
</organism>
<proteinExistence type="predicted"/>
<accession>A0ABQ5R0B3</accession>
<dbReference type="EMBL" id="BSDI01000031">
    <property type="protein sequence ID" value="GLI00249.1"/>
    <property type="molecule type" value="Genomic_DNA"/>
</dbReference>
<gene>
    <name evidence="1" type="ORF">Pa4123_55250</name>
</gene>
<evidence type="ECO:0000313" key="1">
    <source>
        <dbReference type="EMBL" id="GLI00249.1"/>
    </source>
</evidence>
<comment type="caution">
    <text evidence="1">The sequence shown here is derived from an EMBL/GenBank/DDBJ whole genome shotgun (WGS) entry which is preliminary data.</text>
</comment>
<keyword evidence="2" id="KW-1185">Reference proteome</keyword>
<protein>
    <submittedName>
        <fullName evidence="1">Uncharacterized protein</fullName>
    </submittedName>
</protein>